<dbReference type="InterPro" id="IPR022441">
    <property type="entry name" value="Para_beta_helix_rpt-2"/>
</dbReference>
<dbReference type="SMART" id="SM00710">
    <property type="entry name" value="PbH1"/>
    <property type="match status" value="5"/>
</dbReference>
<proteinExistence type="predicted"/>
<name>A0A5S9F2C0_UABAM</name>
<dbReference type="PROSITE" id="PS51257">
    <property type="entry name" value="PROKAR_LIPOPROTEIN"/>
    <property type="match status" value="1"/>
</dbReference>
<feature type="domain" description="Right handed beta helix" evidence="1">
    <location>
        <begin position="92"/>
        <end position="234"/>
    </location>
</feature>
<dbReference type="NCBIfam" id="TIGR03804">
    <property type="entry name" value="para_beta_helix"/>
    <property type="match status" value="1"/>
</dbReference>
<dbReference type="KEGG" id="uam:UABAM_01296"/>
<evidence type="ECO:0000313" key="2">
    <source>
        <dbReference type="EMBL" id="BBM82953.1"/>
    </source>
</evidence>
<dbReference type="AlphaFoldDB" id="A0A5S9F2C0"/>
<evidence type="ECO:0000313" key="3">
    <source>
        <dbReference type="Proteomes" id="UP000326354"/>
    </source>
</evidence>
<dbReference type="NCBIfam" id="TIGR03805">
    <property type="entry name" value="beta_helix_1"/>
    <property type="match status" value="1"/>
</dbReference>
<evidence type="ECO:0000259" key="1">
    <source>
        <dbReference type="Pfam" id="PF13229"/>
    </source>
</evidence>
<dbReference type="EMBL" id="AP019860">
    <property type="protein sequence ID" value="BBM82953.1"/>
    <property type="molecule type" value="Genomic_DNA"/>
</dbReference>
<reference evidence="2 3" key="1">
    <citation type="submission" date="2019-08" db="EMBL/GenBank/DDBJ databases">
        <title>Complete genome sequence of Candidatus Uab amorphum.</title>
        <authorList>
            <person name="Shiratori T."/>
            <person name="Suzuki S."/>
            <person name="Kakizawa Y."/>
            <person name="Ishida K."/>
        </authorList>
    </citation>
    <scope>NUCLEOTIDE SEQUENCE [LARGE SCALE GENOMIC DNA]</scope>
    <source>
        <strain evidence="2 3">SRT547</strain>
    </source>
</reference>
<dbReference type="InterPro" id="IPR011050">
    <property type="entry name" value="Pectin_lyase_fold/virulence"/>
</dbReference>
<organism evidence="2 3">
    <name type="scientific">Uabimicrobium amorphum</name>
    <dbReference type="NCBI Taxonomy" id="2596890"/>
    <lineage>
        <taxon>Bacteria</taxon>
        <taxon>Pseudomonadati</taxon>
        <taxon>Planctomycetota</taxon>
        <taxon>Candidatus Uabimicrobiia</taxon>
        <taxon>Candidatus Uabimicrobiales</taxon>
        <taxon>Candidatus Uabimicrobiaceae</taxon>
        <taxon>Candidatus Uabimicrobium</taxon>
    </lineage>
</organism>
<dbReference type="InterPro" id="IPR022442">
    <property type="entry name" value="SO_2930-like_dom"/>
</dbReference>
<dbReference type="Proteomes" id="UP000326354">
    <property type="component" value="Chromosome"/>
</dbReference>
<dbReference type="Pfam" id="PF13229">
    <property type="entry name" value="Beta_helix"/>
    <property type="match status" value="1"/>
</dbReference>
<dbReference type="Gene3D" id="2.160.20.10">
    <property type="entry name" value="Single-stranded right-handed beta-helix, Pectin lyase-like"/>
    <property type="match status" value="1"/>
</dbReference>
<keyword evidence="3" id="KW-1185">Reference proteome</keyword>
<dbReference type="InterPro" id="IPR006626">
    <property type="entry name" value="PbH1"/>
</dbReference>
<protein>
    <recommendedName>
        <fullName evidence="1">Right handed beta helix domain-containing protein</fullName>
    </recommendedName>
</protein>
<dbReference type="InterPro" id="IPR039448">
    <property type="entry name" value="Beta_helix"/>
</dbReference>
<gene>
    <name evidence="2" type="ORF">UABAM_01296</name>
</gene>
<dbReference type="RefSeq" id="WP_173013167.1">
    <property type="nucleotide sequence ID" value="NZ_AP019860.1"/>
</dbReference>
<dbReference type="SUPFAM" id="SSF51126">
    <property type="entry name" value="Pectin lyase-like"/>
    <property type="match status" value="1"/>
</dbReference>
<dbReference type="InterPro" id="IPR012334">
    <property type="entry name" value="Pectin_lyas_fold"/>
</dbReference>
<sequence length="402" mass="44087">MKRFLWVIAFIIVGCSEKVTISVPPGAGKDLQKALITVQPGTEVQLQEGVYEFSKRLTLDVENITITGQGPKKTILSFKKQKVGAEGFLVTKGKFKIRNLAIEDSVGDALKIKGAKDIHIDSIRVEWLGEVKESNGAYGLYPVECENIVIKNCFVRGASDAGIYVGQSKNIIVTNNHVVENVAGIEIENSTKADVYKNKVHNNTGGILVFDLPNLPVQGGSRVRVFHNDLQNNNHKNFAAKGTVVANVSPGTGVMVMANDYVEIFENQIQGHNTVSIAIVSYFVLNKKWKDEAYDPFPQAIFVHHNKIFGGGTKPSGTLAELIAPLFSRMPDILWDGMVNIQKYPNGKLPRSIGIFIENNGHATFGNFNLRGLPEGKPKVSTDIKVHRGKMPALPPVRVKGF</sequence>
<accession>A0A5S9F2C0</accession>